<dbReference type="GO" id="GO:0003860">
    <property type="term" value="F:3-hydroxyisobutyryl-CoA hydrolase activity"/>
    <property type="evidence" value="ECO:0007669"/>
    <property type="project" value="UniProtKB-EC"/>
</dbReference>
<name>A0AAN4URK3_9RHOB</name>
<dbReference type="Proteomes" id="UP000199541">
    <property type="component" value="Unassembled WGS sequence"/>
</dbReference>
<feature type="domain" description="Enoyl-CoA hydratase/isomerase" evidence="4">
    <location>
        <begin position="17"/>
        <end position="331"/>
    </location>
</feature>
<reference evidence="6 7" key="2">
    <citation type="submission" date="2016-10" db="EMBL/GenBank/DDBJ databases">
        <authorList>
            <person name="Varghese N."/>
            <person name="Submissions S."/>
        </authorList>
    </citation>
    <scope>NUCLEOTIDE SEQUENCE [LARGE SCALE GENOMIC DNA]</scope>
    <source>
        <strain evidence="6 7">DSM 24802</strain>
    </source>
</reference>
<dbReference type="SUPFAM" id="SSF52096">
    <property type="entry name" value="ClpP/crotonase"/>
    <property type="match status" value="1"/>
</dbReference>
<dbReference type="CDD" id="cd06558">
    <property type="entry name" value="crotonase-like"/>
    <property type="match status" value="1"/>
</dbReference>
<accession>A0AAN4URK3</accession>
<sequence length="351" mass="37504">MAGADEDVSITREGRAGVIRLTRPKALNALTHPMCCAIDAALIAWQTDPQVHLVLIEAEGERAFCAGGDIAAIHAQGMRGDYAPARTFWREEYRMNARLFEYPKPVVSLMQGFVMGGGVGLGCHVGHRVVCESTRMAMPECGIGLIPDVGGTFLLACAPGRLGEYLGTTGARMAPEDAILAGFADHFVPQAAWPALRAALVETGRPDAVTKAAAMPPEGQLKALRPQIDRAFAGPDLAAIRAALTQAESGFATDTLAALDRASPLSAAATLALLQAVRRAPSLRHALTLEYRFTHRALQHADFLEGIRAQIIDKDRNPRWRHAGAEPSAEEVAAMLAPLGDEELTFEEESA</sequence>
<evidence type="ECO:0000313" key="8">
    <source>
        <dbReference type="Proteomes" id="UP000634647"/>
    </source>
</evidence>
<comment type="caution">
    <text evidence="5">The sequence shown here is derived from an EMBL/GenBank/DDBJ whole genome shotgun (WGS) entry which is preliminary data.</text>
</comment>
<dbReference type="Gene3D" id="3.90.226.10">
    <property type="entry name" value="2-enoyl-CoA Hydratase, Chain A, domain 1"/>
    <property type="match status" value="1"/>
</dbReference>
<evidence type="ECO:0000256" key="1">
    <source>
        <dbReference type="ARBA" id="ARBA00001709"/>
    </source>
</evidence>
<dbReference type="NCBIfam" id="NF004127">
    <property type="entry name" value="PRK05617.1"/>
    <property type="match status" value="1"/>
</dbReference>
<reference evidence="5" key="1">
    <citation type="journal article" date="2014" name="Int. J. Syst. Evol. Microbiol.">
        <title>Complete genome sequence of Corynebacterium casei LMG S-19264T (=DSM 44701T), isolated from a smear-ripened cheese.</title>
        <authorList>
            <consortium name="US DOE Joint Genome Institute (JGI-PGF)"/>
            <person name="Walter F."/>
            <person name="Albersmeier A."/>
            <person name="Kalinowski J."/>
            <person name="Ruckert C."/>
        </authorList>
    </citation>
    <scope>NUCLEOTIDE SEQUENCE</scope>
    <source>
        <strain evidence="5">CGMCC 1.10859</strain>
    </source>
</reference>
<gene>
    <name evidence="5" type="ORF">GCM10008024_21610</name>
    <name evidence="6" type="ORF">SAMN05444006_11395</name>
</gene>
<evidence type="ECO:0000256" key="2">
    <source>
        <dbReference type="ARBA" id="ARBA00011915"/>
    </source>
</evidence>
<dbReference type="EC" id="3.1.2.4" evidence="2"/>
<dbReference type="EMBL" id="FNOB01000013">
    <property type="protein sequence ID" value="SDX30698.1"/>
    <property type="molecule type" value="Genomic_DNA"/>
</dbReference>
<evidence type="ECO:0000256" key="3">
    <source>
        <dbReference type="ARBA" id="ARBA00022801"/>
    </source>
</evidence>
<dbReference type="Pfam" id="PF16113">
    <property type="entry name" value="ECH_2"/>
    <property type="match status" value="1"/>
</dbReference>
<dbReference type="InterPro" id="IPR029045">
    <property type="entry name" value="ClpP/crotonase-like_dom_sf"/>
</dbReference>
<dbReference type="EMBL" id="BNAB01000009">
    <property type="protein sequence ID" value="GHE02380.1"/>
    <property type="molecule type" value="Genomic_DNA"/>
</dbReference>
<comment type="catalytic activity">
    <reaction evidence="1">
        <text>3-hydroxy-2-methylpropanoyl-CoA + H2O = 3-hydroxy-2-methylpropanoate + CoA + H(+)</text>
        <dbReference type="Rhea" id="RHEA:20888"/>
        <dbReference type="ChEBI" id="CHEBI:11805"/>
        <dbReference type="ChEBI" id="CHEBI:15377"/>
        <dbReference type="ChEBI" id="CHEBI:15378"/>
        <dbReference type="ChEBI" id="CHEBI:57287"/>
        <dbReference type="ChEBI" id="CHEBI:57340"/>
        <dbReference type="EC" id="3.1.2.4"/>
    </reaction>
</comment>
<dbReference type="RefSeq" id="WP_035846572.1">
    <property type="nucleotide sequence ID" value="NZ_BNAB01000009.1"/>
</dbReference>
<evidence type="ECO:0000313" key="5">
    <source>
        <dbReference type="EMBL" id="GHE02380.1"/>
    </source>
</evidence>
<dbReference type="InterPro" id="IPR045004">
    <property type="entry name" value="ECH_dom"/>
</dbReference>
<reference evidence="5" key="3">
    <citation type="submission" date="2023-06" db="EMBL/GenBank/DDBJ databases">
        <authorList>
            <person name="Sun Q."/>
            <person name="Zhou Y."/>
        </authorList>
    </citation>
    <scope>NUCLEOTIDE SEQUENCE</scope>
    <source>
        <strain evidence="5">CGMCC 1.10859</strain>
    </source>
</reference>
<dbReference type="GO" id="GO:0005829">
    <property type="term" value="C:cytosol"/>
    <property type="evidence" value="ECO:0007669"/>
    <property type="project" value="TreeGrafter"/>
</dbReference>
<evidence type="ECO:0000313" key="7">
    <source>
        <dbReference type="Proteomes" id="UP000199541"/>
    </source>
</evidence>
<protein>
    <recommendedName>
        <fullName evidence="2">3-hydroxyisobutyryl-CoA hydrolase</fullName>
        <ecNumber evidence="2">3.1.2.4</ecNumber>
    </recommendedName>
</protein>
<dbReference type="AlphaFoldDB" id="A0AAN4URK3"/>
<dbReference type="Proteomes" id="UP000634647">
    <property type="component" value="Unassembled WGS sequence"/>
</dbReference>
<proteinExistence type="predicted"/>
<keyword evidence="3" id="KW-0378">Hydrolase</keyword>
<dbReference type="InterPro" id="IPR032259">
    <property type="entry name" value="HIBYL-CoA-H"/>
</dbReference>
<organism evidence="5 8">
    <name type="scientific">Allgaiera indica</name>
    <dbReference type="NCBI Taxonomy" id="765699"/>
    <lineage>
        <taxon>Bacteria</taxon>
        <taxon>Pseudomonadati</taxon>
        <taxon>Pseudomonadota</taxon>
        <taxon>Alphaproteobacteria</taxon>
        <taxon>Rhodobacterales</taxon>
        <taxon>Paracoccaceae</taxon>
        <taxon>Allgaiera</taxon>
    </lineage>
</organism>
<dbReference type="GO" id="GO:0006574">
    <property type="term" value="P:L-valine catabolic process"/>
    <property type="evidence" value="ECO:0007669"/>
    <property type="project" value="TreeGrafter"/>
</dbReference>
<dbReference type="PANTHER" id="PTHR43176:SF3">
    <property type="entry name" value="3-HYDROXYISOBUTYRYL-COA HYDROLASE, MITOCHONDRIAL"/>
    <property type="match status" value="1"/>
</dbReference>
<evidence type="ECO:0000313" key="6">
    <source>
        <dbReference type="EMBL" id="SDX30698.1"/>
    </source>
</evidence>
<evidence type="ECO:0000259" key="4">
    <source>
        <dbReference type="Pfam" id="PF16113"/>
    </source>
</evidence>
<keyword evidence="7" id="KW-1185">Reference proteome</keyword>
<dbReference type="PANTHER" id="PTHR43176">
    <property type="entry name" value="3-HYDROXYISOBUTYRYL-COA HYDROLASE-RELATED"/>
    <property type="match status" value="1"/>
</dbReference>